<dbReference type="GO" id="GO:0004479">
    <property type="term" value="F:methionyl-tRNA formyltransferase activity"/>
    <property type="evidence" value="ECO:0007669"/>
    <property type="project" value="UniProtKB-UniRule"/>
</dbReference>
<dbReference type="PANTHER" id="PTHR11138:SF5">
    <property type="entry name" value="METHIONYL-TRNA FORMYLTRANSFERASE, MITOCHONDRIAL"/>
    <property type="match status" value="1"/>
</dbReference>
<evidence type="ECO:0000256" key="3">
    <source>
        <dbReference type="ARBA" id="ARBA00022679"/>
    </source>
</evidence>
<sequence length="313" mass="32419">MRIVFAGTPDVAVASLQALIDSPAHEVVGVITRPDAVSGRGRTVSRSPVGLLADEYGLSVITPRRLAEPDVADTLRAWAPDCGAVVAYGGLVPPALLDLPEHGWINLHFSVLPAWRGAAPVQAAIAAGDEVTGASTFRLEKGLDTGPVYGVLTETIAPADTSGALLERLSVAGAGLLVRTLDGIADGELTPTPQPPDGISHAPKIEVDDARVRWELPAHIVERLIRAYTPAPGAWTSLGDNRIKLGPVTVADDDPNAPDALDPGAVAVTKKAVYVGTGSVPVRLGTTQPPGKKPMPAADWARGARLSDGTTLK</sequence>
<evidence type="ECO:0000256" key="2">
    <source>
        <dbReference type="ARBA" id="ARBA00012261"/>
    </source>
</evidence>
<dbReference type="InterPro" id="IPR005793">
    <property type="entry name" value="Formyl_trans_C"/>
</dbReference>
<dbReference type="PANTHER" id="PTHR11138">
    <property type="entry name" value="METHIONYL-TRNA FORMYLTRANSFERASE"/>
    <property type="match status" value="1"/>
</dbReference>
<keyword evidence="10" id="KW-1185">Reference proteome</keyword>
<evidence type="ECO:0000256" key="5">
    <source>
        <dbReference type="HAMAP-Rule" id="MF_00182"/>
    </source>
</evidence>
<reference evidence="9 10" key="2">
    <citation type="journal article" date="2010" name="Stand. Genomic Sci.">
        <title>Complete genome sequence of Gordonia bronchialis type strain (3410).</title>
        <authorList>
            <person name="Ivanova N."/>
            <person name="Sikorski J."/>
            <person name="Jando M."/>
            <person name="Lapidus A."/>
            <person name="Nolan M."/>
            <person name="Lucas S."/>
            <person name="Del Rio T.G."/>
            <person name="Tice H."/>
            <person name="Copeland A."/>
            <person name="Cheng J.F."/>
            <person name="Chen F."/>
            <person name="Bruce D."/>
            <person name="Goodwin L."/>
            <person name="Pitluck S."/>
            <person name="Mavromatis K."/>
            <person name="Ovchinnikova G."/>
            <person name="Pati A."/>
            <person name="Chen A."/>
            <person name="Palaniappan K."/>
            <person name="Land M."/>
            <person name="Hauser L."/>
            <person name="Chang Y.J."/>
            <person name="Jeffries C.D."/>
            <person name="Chain P."/>
            <person name="Saunders E."/>
            <person name="Han C."/>
            <person name="Detter J.C."/>
            <person name="Brettin T."/>
            <person name="Rohde M."/>
            <person name="Goker M."/>
            <person name="Bristow J."/>
            <person name="Eisen J.A."/>
            <person name="Markowitz V."/>
            <person name="Hugenholtz P."/>
            <person name="Klenk H.P."/>
            <person name="Kyrpides N.C."/>
        </authorList>
    </citation>
    <scope>NUCLEOTIDE SEQUENCE [LARGE SCALE GENOMIC DNA]</scope>
    <source>
        <strain evidence="10">ATCC 25592 / DSM 43247 / BCRC 13721 / JCM 3198 / KCTC 3076 / NBRC 16047 / NCTC 10667</strain>
    </source>
</reference>
<dbReference type="RefSeq" id="WP_012834147.1">
    <property type="nucleotide sequence ID" value="NC_013441.1"/>
</dbReference>
<comment type="function">
    <text evidence="5">Attaches a formyl group to the free amino group of methionyl-tRNA(fMet). The formyl group appears to play a dual role in the initiator identity of N-formylmethionyl-tRNA by promoting its recognition by IF2 and preventing the misappropriation of this tRNA by the elongation apparatus.</text>
</comment>
<dbReference type="EMBL" id="CP001802">
    <property type="protein sequence ID" value="ACY21592.1"/>
    <property type="molecule type" value="Genomic_DNA"/>
</dbReference>
<dbReference type="STRING" id="526226.Gbro_2350"/>
<dbReference type="CDD" id="cd08646">
    <property type="entry name" value="FMT_core_Met-tRNA-FMT_N"/>
    <property type="match status" value="1"/>
</dbReference>
<dbReference type="InterPro" id="IPR002376">
    <property type="entry name" value="Formyl_transf_N"/>
</dbReference>
<dbReference type="InterPro" id="IPR011034">
    <property type="entry name" value="Formyl_transferase-like_C_sf"/>
</dbReference>
<feature type="domain" description="Formyl transferase N-terminal" evidence="7">
    <location>
        <begin position="1"/>
        <end position="180"/>
    </location>
</feature>
<evidence type="ECO:0000259" key="7">
    <source>
        <dbReference type="Pfam" id="PF00551"/>
    </source>
</evidence>
<evidence type="ECO:0000259" key="8">
    <source>
        <dbReference type="Pfam" id="PF02911"/>
    </source>
</evidence>
<accession>D0LCS1</accession>
<comment type="similarity">
    <text evidence="1 5">Belongs to the Fmt family.</text>
</comment>
<name>D0LCS1_GORB4</name>
<protein>
    <recommendedName>
        <fullName evidence="2 5">Methionyl-tRNA formyltransferase</fullName>
        <ecNumber evidence="2 5">2.1.2.9</ecNumber>
    </recommendedName>
</protein>
<comment type="catalytic activity">
    <reaction evidence="5">
        <text>L-methionyl-tRNA(fMet) + (6R)-10-formyltetrahydrofolate = N-formyl-L-methionyl-tRNA(fMet) + (6S)-5,6,7,8-tetrahydrofolate + H(+)</text>
        <dbReference type="Rhea" id="RHEA:24380"/>
        <dbReference type="Rhea" id="RHEA-COMP:9952"/>
        <dbReference type="Rhea" id="RHEA-COMP:9953"/>
        <dbReference type="ChEBI" id="CHEBI:15378"/>
        <dbReference type="ChEBI" id="CHEBI:57453"/>
        <dbReference type="ChEBI" id="CHEBI:78530"/>
        <dbReference type="ChEBI" id="CHEBI:78844"/>
        <dbReference type="ChEBI" id="CHEBI:195366"/>
        <dbReference type="EC" id="2.1.2.9"/>
    </reaction>
</comment>
<dbReference type="FunFam" id="3.40.50.12230:FF:000001">
    <property type="entry name" value="Methionyl-tRNA formyltransferase"/>
    <property type="match status" value="1"/>
</dbReference>
<dbReference type="EC" id="2.1.2.9" evidence="2 5"/>
<dbReference type="AlphaFoldDB" id="D0LCS1"/>
<feature type="binding site" evidence="5">
    <location>
        <begin position="110"/>
        <end position="113"/>
    </location>
    <ligand>
        <name>(6S)-5,6,7,8-tetrahydrofolate</name>
        <dbReference type="ChEBI" id="CHEBI:57453"/>
    </ligand>
</feature>
<keyword evidence="4 5" id="KW-0648">Protein biosynthesis</keyword>
<dbReference type="InterPro" id="IPR044135">
    <property type="entry name" value="Met-tRNA-FMT_C"/>
</dbReference>
<dbReference type="InterPro" id="IPR036477">
    <property type="entry name" value="Formyl_transf_N_sf"/>
</dbReference>
<organism evidence="9 10">
    <name type="scientific">Gordonia bronchialis (strain ATCC 25592 / DSM 43247 / BCRC 13721 / JCM 3198 / KCTC 3076 / NBRC 16047 / NCTC 10667)</name>
    <name type="common">Rhodococcus bronchialis</name>
    <dbReference type="NCBI Taxonomy" id="526226"/>
    <lineage>
        <taxon>Bacteria</taxon>
        <taxon>Bacillati</taxon>
        <taxon>Actinomycetota</taxon>
        <taxon>Actinomycetes</taxon>
        <taxon>Mycobacteriales</taxon>
        <taxon>Gordoniaceae</taxon>
        <taxon>Gordonia</taxon>
    </lineage>
</organism>
<dbReference type="Pfam" id="PF02911">
    <property type="entry name" value="Formyl_trans_C"/>
    <property type="match status" value="1"/>
</dbReference>
<evidence type="ECO:0000256" key="6">
    <source>
        <dbReference type="SAM" id="MobiDB-lite"/>
    </source>
</evidence>
<evidence type="ECO:0000256" key="4">
    <source>
        <dbReference type="ARBA" id="ARBA00022917"/>
    </source>
</evidence>
<dbReference type="SUPFAM" id="SSF53328">
    <property type="entry name" value="Formyltransferase"/>
    <property type="match status" value="1"/>
</dbReference>
<evidence type="ECO:0000313" key="9">
    <source>
        <dbReference type="EMBL" id="ACY21592.1"/>
    </source>
</evidence>
<dbReference type="HOGENOM" id="CLU_033347_1_0_11"/>
<dbReference type="InterPro" id="IPR041711">
    <property type="entry name" value="Met-tRNA-FMT_N"/>
</dbReference>
<dbReference type="InterPro" id="IPR005794">
    <property type="entry name" value="Fmt"/>
</dbReference>
<reference evidence="10" key="1">
    <citation type="submission" date="2009-10" db="EMBL/GenBank/DDBJ databases">
        <title>The complete chromosome of Gordonia bronchialis DSM 43247.</title>
        <authorList>
            <consortium name="US DOE Joint Genome Institute (JGI-PGF)"/>
            <person name="Lucas S."/>
            <person name="Copeland A."/>
            <person name="Lapidus A."/>
            <person name="Glavina del Rio T."/>
            <person name="Dalin E."/>
            <person name="Tice H."/>
            <person name="Bruce D."/>
            <person name="Goodwin L."/>
            <person name="Pitluck S."/>
            <person name="Kyrpides N."/>
            <person name="Mavromatis K."/>
            <person name="Ivanova N."/>
            <person name="Ovchinnikova G."/>
            <person name="Saunders E."/>
            <person name="Brettin T."/>
            <person name="Detter J.C."/>
            <person name="Han C."/>
            <person name="Larimer F."/>
            <person name="Land M."/>
            <person name="Hauser L."/>
            <person name="Markowitz V."/>
            <person name="Cheng J.-F."/>
            <person name="Hugenholtz P."/>
            <person name="Woyke T."/>
            <person name="Wu D."/>
            <person name="Jando M."/>
            <person name="Schneider S."/>
            <person name="Goeker M."/>
            <person name="Klenk H.-P."/>
            <person name="Eisen J.A."/>
        </authorList>
    </citation>
    <scope>NUCLEOTIDE SEQUENCE [LARGE SCALE GENOMIC DNA]</scope>
    <source>
        <strain evidence="10">ATCC 25592 / DSM 43247 / BCRC 13721 / JCM 3198 / KCTC 3076 / NBRC 16047 / NCTC 10667</strain>
    </source>
</reference>
<dbReference type="Pfam" id="PF00551">
    <property type="entry name" value="Formyl_trans_N"/>
    <property type="match status" value="1"/>
</dbReference>
<keyword evidence="3 5" id="KW-0808">Transferase</keyword>
<dbReference type="NCBIfam" id="TIGR00460">
    <property type="entry name" value="fmt"/>
    <property type="match status" value="1"/>
</dbReference>
<dbReference type="Proteomes" id="UP000001219">
    <property type="component" value="Chromosome"/>
</dbReference>
<evidence type="ECO:0000256" key="1">
    <source>
        <dbReference type="ARBA" id="ARBA00010699"/>
    </source>
</evidence>
<evidence type="ECO:0000313" key="10">
    <source>
        <dbReference type="Proteomes" id="UP000001219"/>
    </source>
</evidence>
<dbReference type="GO" id="GO:0005829">
    <property type="term" value="C:cytosol"/>
    <property type="evidence" value="ECO:0007669"/>
    <property type="project" value="TreeGrafter"/>
</dbReference>
<feature type="region of interest" description="Disordered" evidence="6">
    <location>
        <begin position="284"/>
        <end position="313"/>
    </location>
</feature>
<dbReference type="KEGG" id="gbr:Gbro_2350"/>
<proteinExistence type="inferred from homology"/>
<dbReference type="Gene3D" id="3.40.50.12230">
    <property type="match status" value="1"/>
</dbReference>
<dbReference type="eggNOG" id="COG0223">
    <property type="taxonomic scope" value="Bacteria"/>
</dbReference>
<feature type="domain" description="Formyl transferase C-terminal" evidence="8">
    <location>
        <begin position="204"/>
        <end position="304"/>
    </location>
</feature>
<dbReference type="OrthoDB" id="9802815at2"/>
<dbReference type="HAMAP" id="MF_00182">
    <property type="entry name" value="Formyl_trans"/>
    <property type="match status" value="1"/>
</dbReference>
<dbReference type="CDD" id="cd08704">
    <property type="entry name" value="Met_tRNA_FMT_C"/>
    <property type="match status" value="1"/>
</dbReference>
<gene>
    <name evidence="5" type="primary">fmt</name>
    <name evidence="9" type="ordered locus">Gbro_2350</name>
</gene>
<dbReference type="SUPFAM" id="SSF50486">
    <property type="entry name" value="FMT C-terminal domain-like"/>
    <property type="match status" value="1"/>
</dbReference>